<accession>A0A0C9SVB2</accession>
<evidence type="ECO:0000313" key="2">
    <source>
        <dbReference type="EMBL" id="KIJ13234.1"/>
    </source>
</evidence>
<dbReference type="Proteomes" id="UP000053647">
    <property type="component" value="Unassembled WGS sequence"/>
</dbReference>
<keyword evidence="3" id="KW-1185">Reference proteome</keyword>
<dbReference type="EMBL" id="KN819354">
    <property type="protein sequence ID" value="KIJ13234.1"/>
    <property type="molecule type" value="Genomic_DNA"/>
</dbReference>
<gene>
    <name evidence="2" type="ORF">PAXINDRAFT_170677</name>
</gene>
<evidence type="ECO:0000313" key="3">
    <source>
        <dbReference type="Proteomes" id="UP000053647"/>
    </source>
</evidence>
<dbReference type="AlphaFoldDB" id="A0A0C9SVB2"/>
<reference evidence="3" key="2">
    <citation type="submission" date="2015-01" db="EMBL/GenBank/DDBJ databases">
        <title>Evolutionary Origins and Diversification of the Mycorrhizal Mutualists.</title>
        <authorList>
            <consortium name="DOE Joint Genome Institute"/>
            <consortium name="Mycorrhizal Genomics Consortium"/>
            <person name="Kohler A."/>
            <person name="Kuo A."/>
            <person name="Nagy L.G."/>
            <person name="Floudas D."/>
            <person name="Copeland A."/>
            <person name="Barry K.W."/>
            <person name="Cichocki N."/>
            <person name="Veneault-Fourrey C."/>
            <person name="LaButti K."/>
            <person name="Lindquist E.A."/>
            <person name="Lipzen A."/>
            <person name="Lundell T."/>
            <person name="Morin E."/>
            <person name="Murat C."/>
            <person name="Riley R."/>
            <person name="Ohm R."/>
            <person name="Sun H."/>
            <person name="Tunlid A."/>
            <person name="Henrissat B."/>
            <person name="Grigoriev I.V."/>
            <person name="Hibbett D.S."/>
            <person name="Martin F."/>
        </authorList>
    </citation>
    <scope>NUCLEOTIDE SEQUENCE [LARGE SCALE GENOMIC DNA]</scope>
    <source>
        <strain evidence="3">ATCC 200175</strain>
    </source>
</reference>
<sequence>MRKYLLDDSLNGDQSTSAPLDTDSEHVQVPCYGLFSRRRARSGTASVLAAMELSGSNPPVLRGVTSSHSTA</sequence>
<evidence type="ECO:0000256" key="1">
    <source>
        <dbReference type="SAM" id="MobiDB-lite"/>
    </source>
</evidence>
<protein>
    <submittedName>
        <fullName evidence="2">Uncharacterized protein</fullName>
    </submittedName>
</protein>
<reference evidence="2 3" key="1">
    <citation type="submission" date="2014-06" db="EMBL/GenBank/DDBJ databases">
        <authorList>
            <consortium name="DOE Joint Genome Institute"/>
            <person name="Kuo A."/>
            <person name="Kohler A."/>
            <person name="Nagy L.G."/>
            <person name="Floudas D."/>
            <person name="Copeland A."/>
            <person name="Barry K.W."/>
            <person name="Cichocki N."/>
            <person name="Veneault-Fourrey C."/>
            <person name="LaButti K."/>
            <person name="Lindquist E.A."/>
            <person name="Lipzen A."/>
            <person name="Lundell T."/>
            <person name="Morin E."/>
            <person name="Murat C."/>
            <person name="Sun H."/>
            <person name="Tunlid A."/>
            <person name="Henrissat B."/>
            <person name="Grigoriev I.V."/>
            <person name="Hibbett D.S."/>
            <person name="Martin F."/>
            <person name="Nordberg H.P."/>
            <person name="Cantor M.N."/>
            <person name="Hua S.X."/>
        </authorList>
    </citation>
    <scope>NUCLEOTIDE SEQUENCE [LARGE SCALE GENOMIC DNA]</scope>
    <source>
        <strain evidence="2 3">ATCC 200175</strain>
    </source>
</reference>
<feature type="region of interest" description="Disordered" evidence="1">
    <location>
        <begin position="1"/>
        <end position="23"/>
    </location>
</feature>
<dbReference type="HOGENOM" id="CLU_2740754_0_0_1"/>
<name>A0A0C9SVB2_PAXIN</name>
<proteinExistence type="predicted"/>
<organism evidence="2 3">
    <name type="scientific">Paxillus involutus ATCC 200175</name>
    <dbReference type="NCBI Taxonomy" id="664439"/>
    <lineage>
        <taxon>Eukaryota</taxon>
        <taxon>Fungi</taxon>
        <taxon>Dikarya</taxon>
        <taxon>Basidiomycota</taxon>
        <taxon>Agaricomycotina</taxon>
        <taxon>Agaricomycetes</taxon>
        <taxon>Agaricomycetidae</taxon>
        <taxon>Boletales</taxon>
        <taxon>Paxilineae</taxon>
        <taxon>Paxillaceae</taxon>
        <taxon>Paxillus</taxon>
    </lineage>
</organism>